<dbReference type="Pfam" id="PF01565">
    <property type="entry name" value="FAD_binding_4"/>
    <property type="match status" value="1"/>
</dbReference>
<dbReference type="Proteomes" id="UP001610432">
    <property type="component" value="Unassembled WGS sequence"/>
</dbReference>
<evidence type="ECO:0000256" key="3">
    <source>
        <dbReference type="ARBA" id="ARBA00022630"/>
    </source>
</evidence>
<keyword evidence="8" id="KW-1185">Reference proteome</keyword>
<evidence type="ECO:0000256" key="5">
    <source>
        <dbReference type="ARBA" id="ARBA00023002"/>
    </source>
</evidence>
<dbReference type="PANTHER" id="PTHR42973:SF39">
    <property type="entry name" value="FAD-BINDING PCMH-TYPE DOMAIN-CONTAINING PROTEIN"/>
    <property type="match status" value="1"/>
</dbReference>
<comment type="similarity">
    <text evidence="2">Belongs to the oxygen-dependent FAD-linked oxidoreductase family.</text>
</comment>
<dbReference type="EMBL" id="JBFXLQ010000066">
    <property type="protein sequence ID" value="KAL2862526.1"/>
    <property type="molecule type" value="Genomic_DNA"/>
</dbReference>
<dbReference type="Gene3D" id="3.40.462.20">
    <property type="match status" value="1"/>
</dbReference>
<evidence type="ECO:0000256" key="4">
    <source>
        <dbReference type="ARBA" id="ARBA00022827"/>
    </source>
</evidence>
<reference evidence="7 8" key="1">
    <citation type="submission" date="2024-07" db="EMBL/GenBank/DDBJ databases">
        <title>Section-level genome sequencing and comparative genomics of Aspergillus sections Usti and Cavernicolus.</title>
        <authorList>
            <consortium name="Lawrence Berkeley National Laboratory"/>
            <person name="Nybo J.L."/>
            <person name="Vesth T.C."/>
            <person name="Theobald S."/>
            <person name="Frisvad J.C."/>
            <person name="Larsen T.O."/>
            <person name="Kjaerboelling I."/>
            <person name="Rothschild-Mancinelli K."/>
            <person name="Lyhne E.K."/>
            <person name="Kogle M.E."/>
            <person name="Barry K."/>
            <person name="Clum A."/>
            <person name="Na H."/>
            <person name="Ledsgaard L."/>
            <person name="Lin J."/>
            <person name="Lipzen A."/>
            <person name="Kuo A."/>
            <person name="Riley R."/>
            <person name="Mondo S."/>
            <person name="Labutti K."/>
            <person name="Haridas S."/>
            <person name="Pangalinan J."/>
            <person name="Salamov A.A."/>
            <person name="Simmons B.A."/>
            <person name="Magnuson J.K."/>
            <person name="Chen J."/>
            <person name="Drula E."/>
            <person name="Henrissat B."/>
            <person name="Wiebenga A."/>
            <person name="Lubbers R.J."/>
            <person name="Gomes A.C."/>
            <person name="Macurrencykelacurrency M.R."/>
            <person name="Stajich J."/>
            <person name="Grigoriev I.V."/>
            <person name="Mortensen U.H."/>
            <person name="De Vries R.P."/>
            <person name="Baker S.E."/>
            <person name="Andersen M.R."/>
        </authorList>
    </citation>
    <scope>NUCLEOTIDE SEQUENCE [LARGE SCALE GENOMIC DNA]</scope>
    <source>
        <strain evidence="7 8">CBS 449.75</strain>
    </source>
</reference>
<proteinExistence type="inferred from homology"/>
<keyword evidence="4" id="KW-0274">FAD</keyword>
<dbReference type="Pfam" id="PF08031">
    <property type="entry name" value="BBE"/>
    <property type="match status" value="1"/>
</dbReference>
<dbReference type="Gene3D" id="3.30.465.10">
    <property type="match status" value="1"/>
</dbReference>
<dbReference type="InterPro" id="IPR012951">
    <property type="entry name" value="BBE"/>
</dbReference>
<accession>A0ABR4LDK5</accession>
<dbReference type="RefSeq" id="XP_070881505.1">
    <property type="nucleotide sequence ID" value="XM_071033883.1"/>
</dbReference>
<protein>
    <recommendedName>
        <fullName evidence="6">FAD-binding PCMH-type domain-containing protein</fullName>
    </recommendedName>
</protein>
<dbReference type="SUPFAM" id="SSF56176">
    <property type="entry name" value="FAD-binding/transporter-associated domain-like"/>
    <property type="match status" value="1"/>
</dbReference>
<dbReference type="PANTHER" id="PTHR42973">
    <property type="entry name" value="BINDING OXIDOREDUCTASE, PUTATIVE (AFU_ORTHOLOGUE AFUA_1G17690)-RELATED"/>
    <property type="match status" value="1"/>
</dbReference>
<dbReference type="Gene3D" id="3.30.43.10">
    <property type="entry name" value="Uridine Diphospho-n-acetylenolpyruvylglucosamine Reductase, domain 2"/>
    <property type="match status" value="1"/>
</dbReference>
<organism evidence="7 8">
    <name type="scientific">Aspergillus lucknowensis</name>
    <dbReference type="NCBI Taxonomy" id="176173"/>
    <lineage>
        <taxon>Eukaryota</taxon>
        <taxon>Fungi</taxon>
        <taxon>Dikarya</taxon>
        <taxon>Ascomycota</taxon>
        <taxon>Pezizomycotina</taxon>
        <taxon>Eurotiomycetes</taxon>
        <taxon>Eurotiomycetidae</taxon>
        <taxon>Eurotiales</taxon>
        <taxon>Aspergillaceae</taxon>
        <taxon>Aspergillus</taxon>
        <taxon>Aspergillus subgen. Nidulantes</taxon>
    </lineage>
</organism>
<evidence type="ECO:0000256" key="2">
    <source>
        <dbReference type="ARBA" id="ARBA00005466"/>
    </source>
</evidence>
<sequence>MVLLTTKQGEPLPDTAVQELKSLPFEIVLCSEAAQDAYQAAINRYNKAWVLEAGAIAFCETEDHVIDCLHFVKKWAVELAIACGRHSFYGASSTVNGFVIDLKKMNKVSIDKAAMTCTAGGGCRAIDLETPLQAEGLSVVMGAVNDTGIGGLTLGGGSGFLTGQHGLVCDNLLAATVVTADGRVLKASEDTNADLFWGIRGGGSNFGVVTEFVYRVHHQGDVFFGPLIFPPDKTRAFLELAEPMLKTIESTKGKLTIFCAFAKGPEMPKVHPVALIFYDGPEEEAKQHIAPLLELGPVRDMTSMRKFADITYPLQHLAGTPGHQRFATTNVMMEAPFNVDAVEALANDFDAFMTKYGQAVAPSRCMIELRDHAKTLAVEPSAMAYRARRKTITLNMEIQYESTVSDQLMRKEVKAMAGKLKTETKKVGVENGNDANLTLANIADGNEKVADMFGDNLPRLRELKRRFDPDCVFNKWFPIPPAQA</sequence>
<dbReference type="InterPro" id="IPR006094">
    <property type="entry name" value="Oxid_FAD_bind_N"/>
</dbReference>
<dbReference type="InterPro" id="IPR016169">
    <property type="entry name" value="FAD-bd_PCMH_sub2"/>
</dbReference>
<dbReference type="PROSITE" id="PS51387">
    <property type="entry name" value="FAD_PCMH"/>
    <property type="match status" value="1"/>
</dbReference>
<comment type="caution">
    <text evidence="7">The sequence shown here is derived from an EMBL/GenBank/DDBJ whole genome shotgun (WGS) entry which is preliminary data.</text>
</comment>
<evidence type="ECO:0000313" key="8">
    <source>
        <dbReference type="Proteomes" id="UP001610432"/>
    </source>
</evidence>
<evidence type="ECO:0000313" key="7">
    <source>
        <dbReference type="EMBL" id="KAL2862526.1"/>
    </source>
</evidence>
<comment type="cofactor">
    <cofactor evidence="1">
        <name>FAD</name>
        <dbReference type="ChEBI" id="CHEBI:57692"/>
    </cofactor>
</comment>
<keyword evidence="3" id="KW-0285">Flavoprotein</keyword>
<name>A0ABR4LDK5_9EURO</name>
<feature type="domain" description="FAD-binding PCMH-type" evidence="6">
    <location>
        <begin position="42"/>
        <end position="219"/>
    </location>
</feature>
<dbReference type="InterPro" id="IPR016167">
    <property type="entry name" value="FAD-bd_PCMH_sub1"/>
</dbReference>
<evidence type="ECO:0000256" key="1">
    <source>
        <dbReference type="ARBA" id="ARBA00001974"/>
    </source>
</evidence>
<dbReference type="InterPro" id="IPR036318">
    <property type="entry name" value="FAD-bd_PCMH-like_sf"/>
</dbReference>
<keyword evidence="5" id="KW-0560">Oxidoreductase</keyword>
<dbReference type="GeneID" id="98148955"/>
<gene>
    <name evidence="7" type="ORF">BJX67DRAFT_385548</name>
</gene>
<evidence type="ECO:0000259" key="6">
    <source>
        <dbReference type="PROSITE" id="PS51387"/>
    </source>
</evidence>
<dbReference type="InterPro" id="IPR016166">
    <property type="entry name" value="FAD-bd_PCMH"/>
</dbReference>
<dbReference type="InterPro" id="IPR050416">
    <property type="entry name" value="FAD-linked_Oxidoreductase"/>
</dbReference>